<dbReference type="InterPro" id="IPR004474">
    <property type="entry name" value="LytR_CpsA_psr"/>
</dbReference>
<feature type="domain" description="Cell envelope-related transcriptional attenuator" evidence="4">
    <location>
        <begin position="225"/>
        <end position="366"/>
    </location>
</feature>
<organism evidence="5 6">
    <name type="scientific">Varibaculum cambriense</name>
    <dbReference type="NCBI Taxonomy" id="184870"/>
    <lineage>
        <taxon>Bacteria</taxon>
        <taxon>Bacillati</taxon>
        <taxon>Actinomycetota</taxon>
        <taxon>Actinomycetes</taxon>
        <taxon>Actinomycetales</taxon>
        <taxon>Actinomycetaceae</taxon>
        <taxon>Varibaculum</taxon>
    </lineage>
</organism>
<feature type="compositionally biased region" description="Polar residues" evidence="2">
    <location>
        <begin position="78"/>
        <end position="89"/>
    </location>
</feature>
<dbReference type="EMBL" id="JAKNHJ010000022">
    <property type="protein sequence ID" value="MCG4618669.1"/>
    <property type="molecule type" value="Genomic_DNA"/>
</dbReference>
<dbReference type="Proteomes" id="UP001200537">
    <property type="component" value="Unassembled WGS sequence"/>
</dbReference>
<gene>
    <name evidence="5" type="ORF">L0M99_09255</name>
</gene>
<keyword evidence="3" id="KW-0812">Transmembrane</keyword>
<evidence type="ECO:0000313" key="6">
    <source>
        <dbReference type="Proteomes" id="UP001200537"/>
    </source>
</evidence>
<dbReference type="NCBIfam" id="TIGR00350">
    <property type="entry name" value="lytR_cpsA_psr"/>
    <property type="match status" value="1"/>
</dbReference>
<dbReference type="RefSeq" id="WP_238128415.1">
    <property type="nucleotide sequence ID" value="NZ_JAGZVZ010000004.1"/>
</dbReference>
<dbReference type="AlphaFoldDB" id="A0AAJ1EY33"/>
<keyword evidence="3" id="KW-0472">Membrane</keyword>
<proteinExistence type="inferred from homology"/>
<feature type="region of interest" description="Disordered" evidence="2">
    <location>
        <begin position="1"/>
        <end position="146"/>
    </location>
</feature>
<evidence type="ECO:0000259" key="4">
    <source>
        <dbReference type="Pfam" id="PF03816"/>
    </source>
</evidence>
<comment type="similarity">
    <text evidence="1">Belongs to the LytR/CpsA/Psr (LCP) family.</text>
</comment>
<dbReference type="PANTHER" id="PTHR33392">
    <property type="entry name" value="POLYISOPRENYL-TEICHOIC ACID--PEPTIDOGLYCAN TEICHOIC ACID TRANSFERASE TAGU"/>
    <property type="match status" value="1"/>
</dbReference>
<protein>
    <submittedName>
        <fullName evidence="5">LCP family protein</fullName>
    </submittedName>
</protein>
<dbReference type="Pfam" id="PF03816">
    <property type="entry name" value="LytR_cpsA_psr"/>
    <property type="match status" value="1"/>
</dbReference>
<comment type="caution">
    <text evidence="5">The sequence shown here is derived from an EMBL/GenBank/DDBJ whole genome shotgun (WGS) entry which is preliminary data.</text>
</comment>
<reference evidence="5" key="1">
    <citation type="submission" date="2022-01" db="EMBL/GenBank/DDBJ databases">
        <title>Collection of gut derived symbiotic bacterial strains cultured from healthy donors.</title>
        <authorList>
            <person name="Lin H."/>
            <person name="Kohout C."/>
            <person name="Waligurski E."/>
            <person name="Pamer E.G."/>
        </authorList>
    </citation>
    <scope>NUCLEOTIDE SEQUENCE</scope>
    <source>
        <strain evidence="5">DFI.7.46</strain>
    </source>
</reference>
<evidence type="ECO:0000313" key="5">
    <source>
        <dbReference type="EMBL" id="MCG4618669.1"/>
    </source>
</evidence>
<dbReference type="PANTHER" id="PTHR33392:SF6">
    <property type="entry name" value="POLYISOPRENYL-TEICHOIC ACID--PEPTIDOGLYCAN TEICHOIC ACID TRANSFERASE TAGU"/>
    <property type="match status" value="1"/>
</dbReference>
<feature type="transmembrane region" description="Helical" evidence="3">
    <location>
        <begin position="159"/>
        <end position="179"/>
    </location>
</feature>
<sequence>MSQQNLPESFPPPKRRRPRPSQAVPPSYAPQQRRRRSAVSAKPTYSDPKRLANHSENSHFSSPDRPSRPAISRRLNGQGDSPASFTSKAQEIPIQPRSESRFAGRTVPTRTRVMPADRLPADSSSPQRQVAAAKLEPTPPSRSPRIPHAHLPARRVFKWALTVLIIFVIAWPLYLWYLVDSQLNRVDALSALPASEGETWLIAGSDQRSDGSDGGVQQPWVQGARADSIMLLRKVNGVAELVSLPRDTAVEIPGHGLNKLNASYAFGGPKLLVKTVEGVSGVKVDHYVEVTMGAVTQLVDAVGGVELCLDYDVNDADSALKWKSGCHQADGATALAFSRMRHQDPRGDIGRAERQRQVVSKLSQTLITPSTFLNPFKQRDLANAGASNLTCDSDSGAWALGKMLLAYRGAANNNLTGAPPISKLAYYKGGHGAMVQLDPNKSPSFWKSFQQGTLQPNQYHQFK</sequence>
<dbReference type="InterPro" id="IPR050922">
    <property type="entry name" value="LytR/CpsA/Psr_CW_biosynth"/>
</dbReference>
<dbReference type="Gene3D" id="3.40.630.190">
    <property type="entry name" value="LCP protein"/>
    <property type="match status" value="1"/>
</dbReference>
<evidence type="ECO:0000256" key="3">
    <source>
        <dbReference type="SAM" id="Phobius"/>
    </source>
</evidence>
<accession>A0AAJ1EY33</accession>
<keyword evidence="3" id="KW-1133">Transmembrane helix</keyword>
<evidence type="ECO:0000256" key="1">
    <source>
        <dbReference type="ARBA" id="ARBA00006068"/>
    </source>
</evidence>
<evidence type="ECO:0000256" key="2">
    <source>
        <dbReference type="SAM" id="MobiDB-lite"/>
    </source>
</evidence>
<name>A0AAJ1EY33_9ACTO</name>